<feature type="region of interest" description="Disordered" evidence="1">
    <location>
        <begin position="189"/>
        <end position="236"/>
    </location>
</feature>
<name>A0AAN6S5N3_9PEZI</name>
<organism evidence="2 3">
    <name type="scientific">Diplogelasinospora grovesii</name>
    <dbReference type="NCBI Taxonomy" id="303347"/>
    <lineage>
        <taxon>Eukaryota</taxon>
        <taxon>Fungi</taxon>
        <taxon>Dikarya</taxon>
        <taxon>Ascomycota</taxon>
        <taxon>Pezizomycotina</taxon>
        <taxon>Sordariomycetes</taxon>
        <taxon>Sordariomycetidae</taxon>
        <taxon>Sordariales</taxon>
        <taxon>Diplogelasinosporaceae</taxon>
        <taxon>Diplogelasinospora</taxon>
    </lineage>
</organism>
<accession>A0AAN6S5N3</accession>
<feature type="compositionally biased region" description="Polar residues" evidence="1">
    <location>
        <begin position="1"/>
        <end position="11"/>
    </location>
</feature>
<feature type="compositionally biased region" description="Polar residues" evidence="1">
    <location>
        <begin position="21"/>
        <end position="50"/>
    </location>
</feature>
<dbReference type="EMBL" id="MU853790">
    <property type="protein sequence ID" value="KAK3940923.1"/>
    <property type="molecule type" value="Genomic_DNA"/>
</dbReference>
<dbReference type="AlphaFoldDB" id="A0AAN6S5N3"/>
<sequence length="236" mass="27567">MLRSNYQTKRLQSARKLRSARQPQAESQHHGQNQRQAQTKKQLRQPTPQQKPRHNNVARKLIKRSCPEGGWAAPFHDKLRRDANPPITWQDFHDMARVFTRYYQLDSDVKWLFVRFLDHLEGIKLEAWIEYLENTHAEFFTKEEADAEEEPIGFENYLDEILSDEPSGLAYLPHNSAGRKHLLNQQRQRTFNPPQSYSSPNVWTDPGQTLGASQPSPIIIESDSDDDSEPDWFAYP</sequence>
<dbReference type="Proteomes" id="UP001303473">
    <property type="component" value="Unassembled WGS sequence"/>
</dbReference>
<reference evidence="3" key="1">
    <citation type="journal article" date="2023" name="Mol. Phylogenet. Evol.">
        <title>Genome-scale phylogeny and comparative genomics of the fungal order Sordariales.</title>
        <authorList>
            <person name="Hensen N."/>
            <person name="Bonometti L."/>
            <person name="Westerberg I."/>
            <person name="Brannstrom I.O."/>
            <person name="Guillou S."/>
            <person name="Cros-Aarteil S."/>
            <person name="Calhoun S."/>
            <person name="Haridas S."/>
            <person name="Kuo A."/>
            <person name="Mondo S."/>
            <person name="Pangilinan J."/>
            <person name="Riley R."/>
            <person name="LaButti K."/>
            <person name="Andreopoulos B."/>
            <person name="Lipzen A."/>
            <person name="Chen C."/>
            <person name="Yan M."/>
            <person name="Daum C."/>
            <person name="Ng V."/>
            <person name="Clum A."/>
            <person name="Steindorff A."/>
            <person name="Ohm R.A."/>
            <person name="Martin F."/>
            <person name="Silar P."/>
            <person name="Natvig D.O."/>
            <person name="Lalanne C."/>
            <person name="Gautier V."/>
            <person name="Ament-Velasquez S.L."/>
            <person name="Kruys A."/>
            <person name="Hutchinson M.I."/>
            <person name="Powell A.J."/>
            <person name="Barry K."/>
            <person name="Miller A.N."/>
            <person name="Grigoriev I.V."/>
            <person name="Debuchy R."/>
            <person name="Gladieux P."/>
            <person name="Hiltunen Thoren M."/>
            <person name="Johannesson H."/>
        </authorList>
    </citation>
    <scope>NUCLEOTIDE SEQUENCE [LARGE SCALE GENOMIC DNA]</scope>
    <source>
        <strain evidence="3">CBS 340.73</strain>
    </source>
</reference>
<feature type="region of interest" description="Disordered" evidence="1">
    <location>
        <begin position="1"/>
        <end position="56"/>
    </location>
</feature>
<evidence type="ECO:0000256" key="1">
    <source>
        <dbReference type="SAM" id="MobiDB-lite"/>
    </source>
</evidence>
<protein>
    <submittedName>
        <fullName evidence="2">Uncharacterized protein</fullName>
    </submittedName>
</protein>
<proteinExistence type="predicted"/>
<evidence type="ECO:0000313" key="2">
    <source>
        <dbReference type="EMBL" id="KAK3940923.1"/>
    </source>
</evidence>
<keyword evidence="3" id="KW-1185">Reference proteome</keyword>
<comment type="caution">
    <text evidence="2">The sequence shown here is derived from an EMBL/GenBank/DDBJ whole genome shotgun (WGS) entry which is preliminary data.</text>
</comment>
<gene>
    <name evidence="2" type="ORF">QBC46DRAFT_433215</name>
</gene>
<feature type="compositionally biased region" description="Polar residues" evidence="1">
    <location>
        <begin position="189"/>
        <end position="214"/>
    </location>
</feature>
<evidence type="ECO:0000313" key="3">
    <source>
        <dbReference type="Proteomes" id="UP001303473"/>
    </source>
</evidence>